<organism evidence="1 2">
    <name type="scientific">Desmophyllum pertusum</name>
    <dbReference type="NCBI Taxonomy" id="174260"/>
    <lineage>
        <taxon>Eukaryota</taxon>
        <taxon>Metazoa</taxon>
        <taxon>Cnidaria</taxon>
        <taxon>Anthozoa</taxon>
        <taxon>Hexacorallia</taxon>
        <taxon>Scleractinia</taxon>
        <taxon>Caryophylliina</taxon>
        <taxon>Caryophylliidae</taxon>
        <taxon>Desmophyllum</taxon>
    </lineage>
</organism>
<dbReference type="EMBL" id="MU827820">
    <property type="protein sequence ID" value="KAJ7322024.1"/>
    <property type="molecule type" value="Genomic_DNA"/>
</dbReference>
<protein>
    <submittedName>
        <fullName evidence="1">Uncharacterized protein</fullName>
    </submittedName>
</protein>
<evidence type="ECO:0000313" key="1">
    <source>
        <dbReference type="EMBL" id="KAJ7322024.1"/>
    </source>
</evidence>
<sequence>MVLRRIAKEIKARKTDEAKDEDEKQLPTALNFLTSVGESREVLLNFLAEDDITEEHASAMRVYMNRKYGLSTTAQLACPISHRVFPPCPGPNEDESH</sequence>
<evidence type="ECO:0000313" key="2">
    <source>
        <dbReference type="Proteomes" id="UP001163046"/>
    </source>
</evidence>
<dbReference type="AlphaFoldDB" id="A0A9W9Y829"/>
<gene>
    <name evidence="1" type="ORF">OS493_033186</name>
</gene>
<name>A0A9W9Y829_9CNID</name>
<comment type="caution">
    <text evidence="1">The sequence shown here is derived from an EMBL/GenBank/DDBJ whole genome shotgun (WGS) entry which is preliminary data.</text>
</comment>
<proteinExistence type="predicted"/>
<reference evidence="1" key="1">
    <citation type="submission" date="2023-01" db="EMBL/GenBank/DDBJ databases">
        <title>Genome assembly of the deep-sea coral Lophelia pertusa.</title>
        <authorList>
            <person name="Herrera S."/>
            <person name="Cordes E."/>
        </authorList>
    </citation>
    <scope>NUCLEOTIDE SEQUENCE</scope>
    <source>
        <strain evidence="1">USNM1676648</strain>
        <tissue evidence="1">Polyp</tissue>
    </source>
</reference>
<keyword evidence="2" id="KW-1185">Reference proteome</keyword>
<dbReference type="Proteomes" id="UP001163046">
    <property type="component" value="Unassembled WGS sequence"/>
</dbReference>
<accession>A0A9W9Y829</accession>